<dbReference type="Pfam" id="PF01250">
    <property type="entry name" value="Ribosomal_S6"/>
    <property type="match status" value="1"/>
</dbReference>
<protein>
    <recommendedName>
        <fullName evidence="4">30S ribosomal protein S6</fullName>
    </recommendedName>
</protein>
<dbReference type="AlphaFoldDB" id="A0A382AEN9"/>
<dbReference type="GO" id="GO:0006412">
    <property type="term" value="P:translation"/>
    <property type="evidence" value="ECO:0007669"/>
    <property type="project" value="InterPro"/>
</dbReference>
<name>A0A382AEN9_9ZZZZ</name>
<dbReference type="Gene3D" id="3.30.70.60">
    <property type="match status" value="1"/>
</dbReference>
<gene>
    <name evidence="3" type="ORF">METZ01_LOCUS152416</name>
</gene>
<comment type="similarity">
    <text evidence="1">Belongs to the bacterial ribosomal protein bS6 family.</text>
</comment>
<evidence type="ECO:0000313" key="3">
    <source>
        <dbReference type="EMBL" id="SVA99562.1"/>
    </source>
</evidence>
<dbReference type="HAMAP" id="MF_00360">
    <property type="entry name" value="Ribosomal_bS6"/>
    <property type="match status" value="1"/>
</dbReference>
<feature type="region of interest" description="Disordered" evidence="2">
    <location>
        <begin position="104"/>
        <end position="141"/>
    </location>
</feature>
<dbReference type="InterPro" id="IPR020814">
    <property type="entry name" value="Ribosomal_S6_plastid/chlpt"/>
</dbReference>
<dbReference type="CDD" id="cd00473">
    <property type="entry name" value="bS6"/>
    <property type="match status" value="1"/>
</dbReference>
<dbReference type="GO" id="GO:0005737">
    <property type="term" value="C:cytoplasm"/>
    <property type="evidence" value="ECO:0007669"/>
    <property type="project" value="UniProtKB-ARBA"/>
</dbReference>
<dbReference type="InterPro" id="IPR000529">
    <property type="entry name" value="Ribosomal_bS6"/>
</dbReference>
<feature type="compositionally biased region" description="Acidic residues" evidence="2">
    <location>
        <begin position="130"/>
        <end position="141"/>
    </location>
</feature>
<dbReference type="SUPFAM" id="SSF54995">
    <property type="entry name" value="Ribosomal protein S6"/>
    <property type="match status" value="1"/>
</dbReference>
<dbReference type="NCBIfam" id="TIGR00166">
    <property type="entry name" value="S6"/>
    <property type="match status" value="1"/>
</dbReference>
<accession>A0A382AEN9</accession>
<reference evidence="3" key="1">
    <citation type="submission" date="2018-05" db="EMBL/GenBank/DDBJ databases">
        <authorList>
            <person name="Lanie J.A."/>
            <person name="Ng W.-L."/>
            <person name="Kazmierczak K.M."/>
            <person name="Andrzejewski T.M."/>
            <person name="Davidsen T.M."/>
            <person name="Wayne K.J."/>
            <person name="Tettelin H."/>
            <person name="Glass J.I."/>
            <person name="Rusch D."/>
            <person name="Podicherti R."/>
            <person name="Tsui H.-C.T."/>
            <person name="Winkler M.E."/>
        </authorList>
    </citation>
    <scope>NUCLEOTIDE SEQUENCE</scope>
</reference>
<evidence type="ECO:0008006" key="4">
    <source>
        <dbReference type="Google" id="ProtNLM"/>
    </source>
</evidence>
<dbReference type="EMBL" id="UINC01024929">
    <property type="protein sequence ID" value="SVA99562.1"/>
    <property type="molecule type" value="Genomic_DNA"/>
</dbReference>
<organism evidence="3">
    <name type="scientific">marine metagenome</name>
    <dbReference type="NCBI Taxonomy" id="408172"/>
    <lineage>
        <taxon>unclassified sequences</taxon>
        <taxon>metagenomes</taxon>
        <taxon>ecological metagenomes</taxon>
    </lineage>
</organism>
<dbReference type="GO" id="GO:0070181">
    <property type="term" value="F:small ribosomal subunit rRNA binding"/>
    <property type="evidence" value="ECO:0007669"/>
    <property type="project" value="TreeGrafter"/>
</dbReference>
<dbReference type="PANTHER" id="PTHR21011:SF1">
    <property type="entry name" value="SMALL RIBOSOMAL SUBUNIT PROTEIN BS6M"/>
    <property type="match status" value="1"/>
</dbReference>
<dbReference type="GO" id="GO:0003735">
    <property type="term" value="F:structural constituent of ribosome"/>
    <property type="evidence" value="ECO:0007669"/>
    <property type="project" value="InterPro"/>
</dbReference>
<dbReference type="GO" id="GO:0005840">
    <property type="term" value="C:ribosome"/>
    <property type="evidence" value="ECO:0007669"/>
    <property type="project" value="InterPro"/>
</dbReference>
<sequence length="141" mass="16097">MPQYEALFIVTPSFDESEMAEASEAVKELIETNDGQILFTDLWGKKRLAYPVQGHGDGYYVLMVFNGDSELLNRINHHFRITEPIIRHLVVAFEDDLDKLIAKQQEKAKQSSKSSAQDSRKEPEPLPDVVSEDENDKESEE</sequence>
<dbReference type="PANTHER" id="PTHR21011">
    <property type="entry name" value="MITOCHONDRIAL 28S RIBOSOMAL PROTEIN S6"/>
    <property type="match status" value="1"/>
</dbReference>
<evidence type="ECO:0000256" key="2">
    <source>
        <dbReference type="SAM" id="MobiDB-lite"/>
    </source>
</evidence>
<proteinExistence type="inferred from homology"/>
<dbReference type="InterPro" id="IPR014717">
    <property type="entry name" value="Transl_elong_EF1B/ribsomal_bS6"/>
</dbReference>
<dbReference type="InterPro" id="IPR035980">
    <property type="entry name" value="Ribosomal_bS6_sf"/>
</dbReference>
<evidence type="ECO:0000256" key="1">
    <source>
        <dbReference type="ARBA" id="ARBA00009512"/>
    </source>
</evidence>